<name>A0A6H0DBK1_9CAUD</name>
<dbReference type="Pfam" id="PF21821">
    <property type="entry name" value="Dit_like"/>
    <property type="match status" value="1"/>
</dbReference>
<dbReference type="Proteomes" id="UP000502959">
    <property type="component" value="Segment"/>
</dbReference>
<organism evidence="2 3">
    <name type="scientific">Pantoea phage vB_PagM_SSEM1</name>
    <dbReference type="NCBI Taxonomy" id="2721760"/>
    <lineage>
        <taxon>Viruses</taxon>
        <taxon>Duplodnaviria</taxon>
        <taxon>Heunggongvirae</taxon>
        <taxon>Uroviricota</taxon>
        <taxon>Caudoviricetes</taxon>
        <taxon>Chaseviridae</taxon>
        <taxon>Cleopatravirinae</taxon>
        <taxon>Loessnervirus</taxon>
        <taxon>Loessnervirus SSEM1</taxon>
    </lineage>
</organism>
<gene>
    <name evidence="2" type="ORF">SSEM1_gp84</name>
</gene>
<sequence>MSDIIGDVGSALTGAVSKVKSRFHYGPHPSVIMWKAGSAAQVQEKDDSILGSVENAISGARKAMEELIVSPTMDQFSSFKFDAMVSEGHLAQSTVTKVPTSTGFVVADHIINHNRILKLEAVAVNMQNSALWTASVQGLSVISGAIFNNPVLPAIGGLYGVVSSAFETEDRIQSTYNLFNDLRTSGTKLYISTILGTYLNCVINEIRVKHDKQTAAMLAVEITLEELQVIGPDELADAAKAAIASSYDYSEFAKMAQGLGIGVLGGVALPGLGSIARPTEQLKTLKGKLTKLSQPISSVKGRLL</sequence>
<accession>A0A6H0DBK1</accession>
<protein>
    <submittedName>
        <fullName evidence="2">Structural protein</fullName>
    </submittedName>
</protein>
<evidence type="ECO:0000313" key="2">
    <source>
        <dbReference type="EMBL" id="QIS79305.1"/>
    </source>
</evidence>
<evidence type="ECO:0000259" key="1">
    <source>
        <dbReference type="Pfam" id="PF21821"/>
    </source>
</evidence>
<evidence type="ECO:0000313" key="3">
    <source>
        <dbReference type="Proteomes" id="UP000502959"/>
    </source>
</evidence>
<reference evidence="2 3" key="1">
    <citation type="submission" date="2020-03" db="EMBL/GenBank/DDBJ databases">
        <title>Complete genome sequence of Pantoea agglomerans bacteriophage vB_PagM_SSEM1.</title>
        <authorList>
            <person name="Truncaite L."/>
            <person name="Alijosius L."/>
            <person name="Petrauskaite E."/>
            <person name="Simoliunas E."/>
        </authorList>
    </citation>
    <scope>NUCLEOTIDE SEQUENCE [LARGE SCALE GENOMIC DNA]</scope>
</reference>
<dbReference type="InterPro" id="IPR048494">
    <property type="entry name" value="Dit-like_N"/>
</dbReference>
<feature type="domain" description="Dit-like phage tail protein N-terminal" evidence="1">
    <location>
        <begin position="81"/>
        <end position="230"/>
    </location>
</feature>
<proteinExistence type="predicted"/>
<keyword evidence="3" id="KW-1185">Reference proteome</keyword>
<dbReference type="EMBL" id="MT230534">
    <property type="protein sequence ID" value="QIS79305.1"/>
    <property type="molecule type" value="Genomic_DNA"/>
</dbReference>